<keyword evidence="2" id="KW-1185">Reference proteome</keyword>
<sequence length="271" mass="30102">MLPAGLGLQWVCPAAPWCCEKEASHAPDQAAPRSGQCLLYDPVGYRLDCAHHGNWNHGGLRWIVRLSCGNERGASSDSCPARLTPRLAGQRASPHGWLLVVPCHGADRAGKRAIYRWTELCCHLTTRKPKTAKASTPHNQLHDNRTIPPWEPPSAYRAQFPLPKPLSPNGIVQILEAVNSSRRSVEAKIDAVEVGSLCEYHYWLWSWDLTSDFHSLRHALHHGHKEFGIATHSVLGAHHALTLSLFPASLHAITMFHTHHLTNCLPTTTIR</sequence>
<dbReference type="EMBL" id="JANPWB010000007">
    <property type="protein sequence ID" value="KAJ1169658.1"/>
    <property type="molecule type" value="Genomic_DNA"/>
</dbReference>
<comment type="caution">
    <text evidence="1">The sequence shown here is derived from an EMBL/GenBank/DDBJ whole genome shotgun (WGS) entry which is preliminary data.</text>
</comment>
<protein>
    <submittedName>
        <fullName evidence="1">Uncharacterized protein</fullName>
    </submittedName>
</protein>
<organism evidence="1 2">
    <name type="scientific">Pleurodeles waltl</name>
    <name type="common">Iberian ribbed newt</name>
    <dbReference type="NCBI Taxonomy" id="8319"/>
    <lineage>
        <taxon>Eukaryota</taxon>
        <taxon>Metazoa</taxon>
        <taxon>Chordata</taxon>
        <taxon>Craniata</taxon>
        <taxon>Vertebrata</taxon>
        <taxon>Euteleostomi</taxon>
        <taxon>Amphibia</taxon>
        <taxon>Batrachia</taxon>
        <taxon>Caudata</taxon>
        <taxon>Salamandroidea</taxon>
        <taxon>Salamandridae</taxon>
        <taxon>Pleurodelinae</taxon>
        <taxon>Pleurodeles</taxon>
    </lineage>
</organism>
<evidence type="ECO:0000313" key="1">
    <source>
        <dbReference type="EMBL" id="KAJ1169658.1"/>
    </source>
</evidence>
<gene>
    <name evidence="1" type="ORF">NDU88_001549</name>
</gene>
<reference evidence="1" key="1">
    <citation type="journal article" date="2022" name="bioRxiv">
        <title>Sequencing and chromosome-scale assembly of the giantPleurodeles waltlgenome.</title>
        <authorList>
            <person name="Brown T."/>
            <person name="Elewa A."/>
            <person name="Iarovenko S."/>
            <person name="Subramanian E."/>
            <person name="Araus A.J."/>
            <person name="Petzold A."/>
            <person name="Susuki M."/>
            <person name="Suzuki K.-i.T."/>
            <person name="Hayashi T."/>
            <person name="Toyoda A."/>
            <person name="Oliveira C."/>
            <person name="Osipova E."/>
            <person name="Leigh N.D."/>
            <person name="Simon A."/>
            <person name="Yun M.H."/>
        </authorList>
    </citation>
    <scope>NUCLEOTIDE SEQUENCE</scope>
    <source>
        <strain evidence="1">20211129_DDA</strain>
        <tissue evidence="1">Liver</tissue>
    </source>
</reference>
<accession>A0AAV7T0U8</accession>
<name>A0AAV7T0U8_PLEWA</name>
<proteinExistence type="predicted"/>
<evidence type="ECO:0000313" key="2">
    <source>
        <dbReference type="Proteomes" id="UP001066276"/>
    </source>
</evidence>
<dbReference type="AlphaFoldDB" id="A0AAV7T0U8"/>
<dbReference type="Proteomes" id="UP001066276">
    <property type="component" value="Chromosome 4_1"/>
</dbReference>